<dbReference type="PANTHER" id="PTHR10773">
    <property type="entry name" value="DNA-DIRECTED RNA POLYMERASES I, II, AND III SUBUNIT RPABC2"/>
    <property type="match status" value="1"/>
</dbReference>
<feature type="domain" description="DUF7869" evidence="2">
    <location>
        <begin position="401"/>
        <end position="555"/>
    </location>
</feature>
<sequence>MDLDNQNEIPHVDITKNGQTNLEDPAMSTFFNRLIEPSTSSLSDQQEQNVLRKSFESHNVSDYIDSEDSWKPASSSSGSDEDESAQQIEEETSVGKRGYRKIKPLPKRLLSKKNRSAAMGKSVQPNPCMNKRCGNSCASKFTEDDRTNIFENYWGLGCAKRQKDFLLSCAKEKPIGRKRANSNIRTKSYDYFINYNGRVLKYTLENANTILNTTLEGSRTRHPHNKAGEVEVAQIKSFIEMLPAVPSHYCRNKSTKVYLPQEFQNLSFLYTLYVQHLKENNLESSILSKRVFRHIFKTDFNIGFHLPKKDKCMFCEKYKNLPSENKPIFEQTIEYKNHMLDKEKCKLLFLEDQKISKIADSNALCVSFDLQKVLNTPHGKSVTLYYSRKYAYYNESIYESGTRNGYCYVWGESQGKRGCNEIVTVLFNYLNMLDQKGTHTIVNLYSDSCAGQNRNRAMISMLIYFLKTAKNITQIKITYLLPGHTMMPVDSIHSTIESFVRNRTVWAPSEWPTMITNARSNPKGYVVNVLNYGDFKDWKSYSQALLPAKFKINFNSLRVVHFHKNNPVVLFKYGFSEDCEHNTLNLDFVIRSRASNAIVQKGPAPLYDNELSISAAKYKDLKELCNKNVIPNRYHEEYLSLRHNETIRDTLPETDEDDSDKEN</sequence>
<feature type="compositionally biased region" description="Acidic residues" evidence="1">
    <location>
        <begin position="79"/>
        <end position="92"/>
    </location>
</feature>
<accession>A0A9P0IEX9</accession>
<gene>
    <name evidence="3" type="ORF">SPLIT_LOCUS10965</name>
</gene>
<feature type="region of interest" description="Disordered" evidence="1">
    <location>
        <begin position="63"/>
        <end position="99"/>
    </location>
</feature>
<dbReference type="InterPro" id="IPR057191">
    <property type="entry name" value="DUF7869"/>
</dbReference>
<dbReference type="EMBL" id="LR824537">
    <property type="protein sequence ID" value="CAH1645613.1"/>
    <property type="molecule type" value="Genomic_DNA"/>
</dbReference>
<name>A0A9P0IEX9_SPOLI</name>
<dbReference type="Pfam" id="PF25273">
    <property type="entry name" value="DUF7869"/>
    <property type="match status" value="1"/>
</dbReference>
<dbReference type="Proteomes" id="UP001153321">
    <property type="component" value="Chromosome 6"/>
</dbReference>
<evidence type="ECO:0000313" key="4">
    <source>
        <dbReference type="Proteomes" id="UP001153321"/>
    </source>
</evidence>
<dbReference type="AlphaFoldDB" id="A0A9P0IEX9"/>
<protein>
    <recommendedName>
        <fullName evidence="2">DUF7869 domain-containing protein</fullName>
    </recommendedName>
</protein>
<evidence type="ECO:0000313" key="3">
    <source>
        <dbReference type="EMBL" id="CAH1645613.1"/>
    </source>
</evidence>
<evidence type="ECO:0000259" key="2">
    <source>
        <dbReference type="Pfam" id="PF25273"/>
    </source>
</evidence>
<feature type="region of interest" description="Disordered" evidence="1">
    <location>
        <begin position="1"/>
        <end position="24"/>
    </location>
</feature>
<proteinExistence type="predicted"/>
<evidence type="ECO:0000256" key="1">
    <source>
        <dbReference type="SAM" id="MobiDB-lite"/>
    </source>
</evidence>
<keyword evidence="4" id="KW-1185">Reference proteome</keyword>
<dbReference type="PANTHER" id="PTHR10773:SF19">
    <property type="match status" value="1"/>
</dbReference>
<reference evidence="3" key="1">
    <citation type="submission" date="2022-02" db="EMBL/GenBank/DDBJ databases">
        <authorList>
            <person name="King R."/>
        </authorList>
    </citation>
    <scope>NUCLEOTIDE SEQUENCE</scope>
</reference>
<organism evidence="3 4">
    <name type="scientific">Spodoptera littoralis</name>
    <name type="common">Egyptian cotton leafworm</name>
    <dbReference type="NCBI Taxonomy" id="7109"/>
    <lineage>
        <taxon>Eukaryota</taxon>
        <taxon>Metazoa</taxon>
        <taxon>Ecdysozoa</taxon>
        <taxon>Arthropoda</taxon>
        <taxon>Hexapoda</taxon>
        <taxon>Insecta</taxon>
        <taxon>Pterygota</taxon>
        <taxon>Neoptera</taxon>
        <taxon>Endopterygota</taxon>
        <taxon>Lepidoptera</taxon>
        <taxon>Glossata</taxon>
        <taxon>Ditrysia</taxon>
        <taxon>Noctuoidea</taxon>
        <taxon>Noctuidae</taxon>
        <taxon>Amphipyrinae</taxon>
        <taxon>Spodoptera</taxon>
    </lineage>
</organism>